<proteinExistence type="predicted"/>
<dbReference type="PANTHER" id="PTHR47089:SF1">
    <property type="entry name" value="GUANOSINE ABC TRANSPORTER PERMEASE PROTEIN NUPP"/>
    <property type="match status" value="1"/>
</dbReference>
<keyword evidence="5 6" id="KW-0472">Membrane</keyword>
<name>A0ABD4Z7C0_9CREN</name>
<dbReference type="AlphaFoldDB" id="A0ABD4Z7C0"/>
<dbReference type="InterPro" id="IPR001851">
    <property type="entry name" value="ABC_transp_permease"/>
</dbReference>
<feature type="transmembrane region" description="Helical" evidence="6">
    <location>
        <begin position="194"/>
        <end position="213"/>
    </location>
</feature>
<reference evidence="7 8" key="1">
    <citation type="submission" date="2023-05" db="EMBL/GenBank/DDBJ databases">
        <title>A new hyperthermophilic archaea 'Ignisphaera cupida' sp. nov. and description of the family 'Ignisphaeraceae' fam. nov.</title>
        <authorList>
            <person name="Podosokorskaya O.A."/>
            <person name="Elcheninov A.G."/>
            <person name="Klukina A."/>
            <person name="Merkel A.Y."/>
        </authorList>
    </citation>
    <scope>NUCLEOTIDE SEQUENCE [LARGE SCALE GENOMIC DNA]</scope>
    <source>
        <strain evidence="7 8">4213-co</strain>
    </source>
</reference>
<keyword evidence="3 6" id="KW-0812">Transmembrane</keyword>
<comment type="subcellular location">
    <subcellularLocation>
        <location evidence="1">Cell membrane</location>
        <topology evidence="1">Multi-pass membrane protein</topology>
    </subcellularLocation>
</comment>
<evidence type="ECO:0000313" key="8">
    <source>
        <dbReference type="Proteomes" id="UP001529235"/>
    </source>
</evidence>
<evidence type="ECO:0000256" key="2">
    <source>
        <dbReference type="ARBA" id="ARBA00022475"/>
    </source>
</evidence>
<protein>
    <submittedName>
        <fullName evidence="7">ABC transporter permease</fullName>
    </submittedName>
</protein>
<organism evidence="7 8">
    <name type="scientific">Ignisphaera cupida</name>
    <dbReference type="NCBI Taxonomy" id="3050454"/>
    <lineage>
        <taxon>Archaea</taxon>
        <taxon>Thermoproteota</taxon>
        <taxon>Thermoprotei</taxon>
        <taxon>Desulfurococcales</taxon>
        <taxon>Desulfurococcaceae</taxon>
        <taxon>Ignisphaera</taxon>
    </lineage>
</organism>
<dbReference type="RefSeq" id="WP_285274220.1">
    <property type="nucleotide sequence ID" value="NZ_JASNVW010000005.1"/>
</dbReference>
<evidence type="ECO:0000256" key="1">
    <source>
        <dbReference type="ARBA" id="ARBA00004651"/>
    </source>
</evidence>
<dbReference type="GO" id="GO:0005886">
    <property type="term" value="C:plasma membrane"/>
    <property type="evidence" value="ECO:0007669"/>
    <property type="project" value="UniProtKB-SubCell"/>
</dbReference>
<feature type="transmembrane region" description="Helical" evidence="6">
    <location>
        <begin position="137"/>
        <end position="157"/>
    </location>
</feature>
<evidence type="ECO:0000256" key="4">
    <source>
        <dbReference type="ARBA" id="ARBA00022989"/>
    </source>
</evidence>
<comment type="caution">
    <text evidence="7">The sequence shown here is derived from an EMBL/GenBank/DDBJ whole genome shotgun (WGS) entry which is preliminary data.</text>
</comment>
<dbReference type="EMBL" id="JASNVW010000005">
    <property type="protein sequence ID" value="MDK6029236.1"/>
    <property type="molecule type" value="Genomic_DNA"/>
</dbReference>
<keyword evidence="2" id="KW-1003">Cell membrane</keyword>
<feature type="transmembrane region" description="Helical" evidence="6">
    <location>
        <begin position="21"/>
        <end position="44"/>
    </location>
</feature>
<feature type="transmembrane region" description="Helical" evidence="6">
    <location>
        <begin position="242"/>
        <end position="265"/>
    </location>
</feature>
<evidence type="ECO:0000256" key="6">
    <source>
        <dbReference type="SAM" id="Phobius"/>
    </source>
</evidence>
<sequence length="351" mass="37499">MAKIVVVKRVLPTHLSILVRVLTAFAGLLVAVLITSSVTGLSFVETLKTAFESFADLNVLRYISVFLPTALGLSIAFNARLWNLGAEGQLVIGAVGATFIALYTPIGKIDFAAPVTALLFASLCGLLWSIPPSLMKLYLGVNEAVVTLLMNYVAYYFTNYLVKGPWRGRGVYGYPTTDLIPDESKIPVVPGYSFSWYIVIIALAFVAIAYLLLYKTRFGIALRALSSSISAVELSGMSSKKLALAAFTFSAALAGFVGGSEILVYHRKLVEGDIVGSGMGFTSIMVAWLGGLNPFGVLAASYYTAALYRLSFALQIGSAAIGDALSKAIVGTLFAATMVAEFVSRYKIVVR</sequence>
<dbReference type="Proteomes" id="UP001529235">
    <property type="component" value="Unassembled WGS sequence"/>
</dbReference>
<feature type="transmembrane region" description="Helical" evidence="6">
    <location>
        <begin position="89"/>
        <end position="106"/>
    </location>
</feature>
<feature type="transmembrane region" description="Helical" evidence="6">
    <location>
        <begin position="59"/>
        <end position="77"/>
    </location>
</feature>
<dbReference type="CDD" id="cd06580">
    <property type="entry name" value="TM_PBP1_transp_TpRbsC_like"/>
    <property type="match status" value="1"/>
</dbReference>
<feature type="transmembrane region" description="Helical" evidence="6">
    <location>
        <begin position="112"/>
        <end position="130"/>
    </location>
</feature>
<evidence type="ECO:0000313" key="7">
    <source>
        <dbReference type="EMBL" id="MDK6029236.1"/>
    </source>
</evidence>
<keyword evidence="4 6" id="KW-1133">Transmembrane helix</keyword>
<dbReference type="PANTHER" id="PTHR47089">
    <property type="entry name" value="ABC TRANSPORTER, PERMEASE PROTEIN"/>
    <property type="match status" value="1"/>
</dbReference>
<keyword evidence="8" id="KW-1185">Reference proteome</keyword>
<evidence type="ECO:0000256" key="3">
    <source>
        <dbReference type="ARBA" id="ARBA00022692"/>
    </source>
</evidence>
<dbReference type="Pfam" id="PF02653">
    <property type="entry name" value="BPD_transp_2"/>
    <property type="match status" value="1"/>
</dbReference>
<accession>A0ABD4Z7C0</accession>
<evidence type="ECO:0000256" key="5">
    <source>
        <dbReference type="ARBA" id="ARBA00023136"/>
    </source>
</evidence>
<gene>
    <name evidence="7" type="ORF">QPL79_07650</name>
</gene>
<feature type="transmembrane region" description="Helical" evidence="6">
    <location>
        <begin position="285"/>
        <end position="305"/>
    </location>
</feature>